<dbReference type="Gene3D" id="2.20.28.10">
    <property type="match status" value="1"/>
</dbReference>
<protein>
    <recommendedName>
        <fullName evidence="6">DNA replication licensing factor MCM7</fullName>
        <ecNumber evidence="6">3.6.4.12</ecNumber>
    </recommendedName>
</protein>
<keyword evidence="13" id="KW-1185">Reference proteome</keyword>
<dbReference type="PRINTS" id="PR01663">
    <property type="entry name" value="MCMPROTEIN7"/>
</dbReference>
<keyword evidence="7" id="KW-0175">Coiled coil</keyword>
<comment type="subcellular location">
    <subcellularLocation>
        <location evidence="6">Nucleus</location>
    </subcellularLocation>
</comment>
<sequence>MELPPNFPPDEEDPDEIEMELEMEQQQEKQLFEAEEAEIERQLHEQEQLNLQKELKQEGQIGEQLDESIGKEDEYIDVYQSIRNKFKEFLLNYKDFEGELKYMKKLYKDEFFDIVDEIELNTMRYMTSFSEAVDEIMPTLISSQEFEKDDVYDILTKTRIQKKKNDPFNEDKPMFPSELLRRFELQFQPRNKMQVRHMRSVKASSIGKMVKIRGIVTRITEVKPRVKVATYTCEKCPNEIYQEVNGSTFMPLQACPVCEKNGVLAVLNLQTRGSKFIKFQEIKLQEMSDEVPIGHIPRIITVNAHGEHTRKCTAGDVITITGVFLPRPFKGFRAITAGLVTETYLEVLNLEKMKQRYQDHHLSEEDVKLIKETAQNENIYTKLSKSLAPEIWGHSDIKRALLLLLVSGVNKEFSDGMRIRGNINVLLIGDPGVAKSQLLKHISNISPRGIYTTGKGSSGVGLTAAVLKDQTTGERVLEGGALVLADKGVTCIDEFDKMDERDRTAIHEVMEQQTVSVAKAGITTTLNARTSILAAANPLFGRYNPNRTVIENINLPTALMSRFDLIFLILDKPNLQDDLALARHVTFVHQYGTSPDLDFEPFSAKFLRSYIAYARTFNPSVPKKLMNYIAEAYVSMRKSTTWVSGMQNTSRYKNARKDEEHVTPRTLLSILRLAQALARLRFASSITKQDVEEAIRLLHISKASIALENEISKKKNKYKDYKSTIYHIIRDSVEVLANEKKNKKKKKSKKKKHKKSKDNSDSEEDEDDEEEIKSSSHTINYDEILNKILKRGFSKEQLNRTLEDYEKWNILQLNPRKTKITIVLN</sequence>
<dbReference type="InterPro" id="IPR033762">
    <property type="entry name" value="MCM_OB"/>
</dbReference>
<evidence type="ECO:0000313" key="11">
    <source>
        <dbReference type="EMBL" id="KAJ6227493.1"/>
    </source>
</evidence>
<dbReference type="EMBL" id="JAOAOG010000334">
    <property type="protein sequence ID" value="KAJ6227493.1"/>
    <property type="molecule type" value="Genomic_DNA"/>
</dbReference>
<dbReference type="EMBL" id="JANTQA010000075">
    <property type="protein sequence ID" value="KAJ3423906.1"/>
    <property type="molecule type" value="Genomic_DNA"/>
</dbReference>
<evidence type="ECO:0000256" key="8">
    <source>
        <dbReference type="SAM" id="MobiDB-lite"/>
    </source>
</evidence>
<comment type="function">
    <text evidence="6">Acts as component of the MCM2-7 complex (MCM complex) which is the replicative helicase essential for 'once per cell cycle' DNA replication initiation and elongation in eukaryotic cells. The active ATPase sites in the MCM2-7 ring are formed through the interaction surfaces of two neighboring subunits such that a critical structure of a conserved arginine finger motif is provided in trans relative to the ATP-binding site of the Walker A box of the adjacent subunit. The six ATPase active sites, however, are likely to contribute differentially to the complex helicase activity.</text>
</comment>
<organism evidence="10 12">
    <name type="scientific">Anaeramoeba flamelloides</name>
    <dbReference type="NCBI Taxonomy" id="1746091"/>
    <lineage>
        <taxon>Eukaryota</taxon>
        <taxon>Metamonada</taxon>
        <taxon>Anaeramoebidae</taxon>
        <taxon>Anaeramoeba</taxon>
    </lineage>
</organism>
<dbReference type="InterPro" id="IPR001208">
    <property type="entry name" value="MCM_dom"/>
</dbReference>
<dbReference type="PROSITE" id="PS50051">
    <property type="entry name" value="MCM_2"/>
    <property type="match status" value="1"/>
</dbReference>
<comment type="similarity">
    <text evidence="5">Belongs to the MCM family.</text>
</comment>
<dbReference type="Proteomes" id="UP001146793">
    <property type="component" value="Unassembled WGS sequence"/>
</dbReference>
<dbReference type="GO" id="GO:0016787">
    <property type="term" value="F:hydrolase activity"/>
    <property type="evidence" value="ECO:0007669"/>
    <property type="project" value="UniProtKB-KW"/>
</dbReference>
<feature type="region of interest" description="Disordered" evidence="8">
    <location>
        <begin position="740"/>
        <end position="773"/>
    </location>
</feature>
<keyword evidence="4 6" id="KW-0131">Cell cycle</keyword>
<feature type="compositionally biased region" description="Acidic residues" evidence="8">
    <location>
        <begin position="761"/>
        <end position="771"/>
    </location>
</feature>
<dbReference type="InterPro" id="IPR008050">
    <property type="entry name" value="MCM7"/>
</dbReference>
<feature type="coiled-coil region" evidence="7">
    <location>
        <begin position="22"/>
        <end position="54"/>
    </location>
</feature>
<dbReference type="Pfam" id="PF17207">
    <property type="entry name" value="MCM_OB"/>
    <property type="match status" value="1"/>
</dbReference>
<keyword evidence="2 5" id="KW-0067">ATP-binding</keyword>
<evidence type="ECO:0000256" key="6">
    <source>
        <dbReference type="RuleBase" id="RU365012"/>
    </source>
</evidence>
<dbReference type="SMART" id="SM00382">
    <property type="entry name" value="AAA"/>
    <property type="match status" value="1"/>
</dbReference>
<dbReference type="Proteomes" id="UP001150062">
    <property type="component" value="Unassembled WGS sequence"/>
</dbReference>
<evidence type="ECO:0000256" key="2">
    <source>
        <dbReference type="ARBA" id="ARBA00022840"/>
    </source>
</evidence>
<dbReference type="SMART" id="SM00350">
    <property type="entry name" value="MCM"/>
    <property type="match status" value="1"/>
</dbReference>
<dbReference type="Gene3D" id="3.40.50.300">
    <property type="entry name" value="P-loop containing nucleotide triphosphate hydrolases"/>
    <property type="match status" value="1"/>
</dbReference>
<dbReference type="FunFam" id="3.40.50.300:FF:000826">
    <property type="entry name" value="Replicative DNA helicase Mcm"/>
    <property type="match status" value="1"/>
</dbReference>
<gene>
    <name evidence="6" type="primary">MCM7</name>
    <name evidence="10" type="ORF">M0812_29537</name>
    <name evidence="11" type="ORF">M0813_09732</name>
</gene>
<comment type="catalytic activity">
    <reaction evidence="6">
        <text>ATP + H2O = ADP + phosphate + H(+)</text>
        <dbReference type="Rhea" id="RHEA:13065"/>
        <dbReference type="ChEBI" id="CHEBI:15377"/>
        <dbReference type="ChEBI" id="CHEBI:15378"/>
        <dbReference type="ChEBI" id="CHEBI:30616"/>
        <dbReference type="ChEBI" id="CHEBI:43474"/>
        <dbReference type="ChEBI" id="CHEBI:456216"/>
        <dbReference type="EC" id="3.6.4.12"/>
    </reaction>
</comment>
<dbReference type="InterPro" id="IPR031327">
    <property type="entry name" value="MCM"/>
</dbReference>
<dbReference type="InterPro" id="IPR003593">
    <property type="entry name" value="AAA+_ATPase"/>
</dbReference>
<dbReference type="GO" id="GO:0006271">
    <property type="term" value="P:DNA strand elongation involved in DNA replication"/>
    <property type="evidence" value="ECO:0007669"/>
    <property type="project" value="TreeGrafter"/>
</dbReference>
<keyword evidence="6" id="KW-0539">Nucleus</keyword>
<dbReference type="SUPFAM" id="SSF50249">
    <property type="entry name" value="Nucleic acid-binding proteins"/>
    <property type="match status" value="1"/>
</dbReference>
<comment type="caution">
    <text evidence="10">The sequence shown here is derived from an EMBL/GenBank/DDBJ whole genome shotgun (WGS) entry which is preliminary data.</text>
</comment>
<dbReference type="GO" id="GO:0003697">
    <property type="term" value="F:single-stranded DNA binding"/>
    <property type="evidence" value="ECO:0007669"/>
    <property type="project" value="TreeGrafter"/>
</dbReference>
<name>A0AAV7Y4G3_9EUKA</name>
<dbReference type="GO" id="GO:0005524">
    <property type="term" value="F:ATP binding"/>
    <property type="evidence" value="ECO:0007669"/>
    <property type="project" value="UniProtKB-KW"/>
</dbReference>
<evidence type="ECO:0000256" key="5">
    <source>
        <dbReference type="RuleBase" id="RU004070"/>
    </source>
</evidence>
<keyword evidence="1 5" id="KW-0547">Nucleotide-binding</keyword>
<evidence type="ECO:0000256" key="3">
    <source>
        <dbReference type="ARBA" id="ARBA00023125"/>
    </source>
</evidence>
<feature type="domain" description="MCM C-terminal AAA(+) ATPase" evidence="9">
    <location>
        <begin position="379"/>
        <end position="585"/>
    </location>
</feature>
<dbReference type="InterPro" id="IPR041562">
    <property type="entry name" value="MCM_lid"/>
</dbReference>
<dbReference type="GO" id="GO:0042555">
    <property type="term" value="C:MCM complex"/>
    <property type="evidence" value="ECO:0007669"/>
    <property type="project" value="InterPro"/>
</dbReference>
<evidence type="ECO:0000313" key="13">
    <source>
        <dbReference type="Proteomes" id="UP001150062"/>
    </source>
</evidence>
<dbReference type="Pfam" id="PF00493">
    <property type="entry name" value="MCM"/>
    <property type="match status" value="1"/>
</dbReference>
<evidence type="ECO:0000256" key="4">
    <source>
        <dbReference type="ARBA" id="ARBA00023306"/>
    </source>
</evidence>
<evidence type="ECO:0000259" key="9">
    <source>
        <dbReference type="PROSITE" id="PS50051"/>
    </source>
</evidence>
<reference evidence="11" key="1">
    <citation type="submission" date="2022-08" db="EMBL/GenBank/DDBJ databases">
        <title>Novel sulfate-reducing endosymbionts in the free-living metamonad Anaeramoeba.</title>
        <authorList>
            <person name="Jerlstrom-Hultqvist J."/>
            <person name="Cepicka I."/>
            <person name="Gallot-Lavallee L."/>
            <person name="Salas-Leiva D."/>
            <person name="Curtis B.A."/>
            <person name="Zahonova K."/>
            <person name="Pipaliya S."/>
            <person name="Dacks J."/>
            <person name="Roger A.J."/>
        </authorList>
    </citation>
    <scope>NUCLEOTIDE SEQUENCE</scope>
    <source>
        <strain evidence="11">Schooner1</strain>
    </source>
</reference>
<dbReference type="PANTHER" id="PTHR11630">
    <property type="entry name" value="DNA REPLICATION LICENSING FACTOR MCM FAMILY MEMBER"/>
    <property type="match status" value="1"/>
</dbReference>
<dbReference type="GO" id="GO:0017116">
    <property type="term" value="F:single-stranded DNA helicase activity"/>
    <property type="evidence" value="ECO:0007669"/>
    <property type="project" value="TreeGrafter"/>
</dbReference>
<dbReference type="PRINTS" id="PR01657">
    <property type="entry name" value="MCMFAMILY"/>
</dbReference>
<proteinExistence type="inferred from homology"/>
<dbReference type="InterPro" id="IPR027417">
    <property type="entry name" value="P-loop_NTPase"/>
</dbReference>
<dbReference type="InterPro" id="IPR012340">
    <property type="entry name" value="NA-bd_OB-fold"/>
</dbReference>
<feature type="compositionally biased region" description="Basic residues" evidence="8">
    <location>
        <begin position="741"/>
        <end position="756"/>
    </location>
</feature>
<keyword evidence="6" id="KW-0378">Hydrolase</keyword>
<evidence type="ECO:0000256" key="1">
    <source>
        <dbReference type="ARBA" id="ARBA00022741"/>
    </source>
</evidence>
<keyword evidence="3 5" id="KW-0238">DNA-binding</keyword>
<dbReference type="EC" id="3.6.4.12" evidence="6"/>
<evidence type="ECO:0000256" key="7">
    <source>
        <dbReference type="SAM" id="Coils"/>
    </source>
</evidence>
<dbReference type="GO" id="GO:0000727">
    <property type="term" value="P:double-strand break repair via break-induced replication"/>
    <property type="evidence" value="ECO:0007669"/>
    <property type="project" value="TreeGrafter"/>
</dbReference>
<evidence type="ECO:0000313" key="10">
    <source>
        <dbReference type="EMBL" id="KAJ3423906.1"/>
    </source>
</evidence>
<dbReference type="GO" id="GO:0005634">
    <property type="term" value="C:nucleus"/>
    <property type="evidence" value="ECO:0007669"/>
    <property type="project" value="UniProtKB-SubCell"/>
</dbReference>
<dbReference type="SUPFAM" id="SSF52540">
    <property type="entry name" value="P-loop containing nucleoside triphosphate hydrolases"/>
    <property type="match status" value="1"/>
</dbReference>
<dbReference type="Gene3D" id="2.40.50.140">
    <property type="entry name" value="Nucleic acid-binding proteins"/>
    <property type="match status" value="1"/>
</dbReference>
<reference evidence="10" key="2">
    <citation type="submission" date="2022-08" db="EMBL/GenBank/DDBJ databases">
        <title>Novel sulphate-reducing endosymbionts in the free-living metamonad Anaeramoeba.</title>
        <authorList>
            <person name="Jerlstrom-Hultqvist J."/>
            <person name="Cepicka I."/>
            <person name="Gallot-Lavallee L."/>
            <person name="Salas-Leiva D."/>
            <person name="Curtis B.A."/>
            <person name="Zahonova K."/>
            <person name="Pipaliya S."/>
            <person name="Dacks J."/>
            <person name="Roger A.J."/>
        </authorList>
    </citation>
    <scope>NUCLEOTIDE SEQUENCE</scope>
    <source>
        <strain evidence="10">Busselton2</strain>
    </source>
</reference>
<keyword evidence="6" id="KW-0347">Helicase</keyword>
<accession>A0AAV7Y4G3</accession>
<evidence type="ECO:0000313" key="12">
    <source>
        <dbReference type="Proteomes" id="UP001146793"/>
    </source>
</evidence>
<keyword evidence="6" id="KW-0235">DNA replication</keyword>
<dbReference type="CDD" id="cd17758">
    <property type="entry name" value="MCM7"/>
    <property type="match status" value="1"/>
</dbReference>
<dbReference type="Pfam" id="PF17855">
    <property type="entry name" value="MCM_lid"/>
    <property type="match status" value="1"/>
</dbReference>
<dbReference type="AlphaFoldDB" id="A0AAV7Y4G3"/>
<dbReference type="GO" id="GO:0006270">
    <property type="term" value="P:DNA replication initiation"/>
    <property type="evidence" value="ECO:0007669"/>
    <property type="project" value="InterPro"/>
</dbReference>
<dbReference type="Pfam" id="PF24901">
    <property type="entry name" value="WHD_MCM7"/>
    <property type="match status" value="1"/>
</dbReference>
<dbReference type="PANTHER" id="PTHR11630:SF26">
    <property type="entry name" value="DNA REPLICATION LICENSING FACTOR MCM7"/>
    <property type="match status" value="1"/>
</dbReference>